<keyword evidence="4" id="KW-0804">Transcription</keyword>
<dbReference type="PROSITE" id="PS50937">
    <property type="entry name" value="HTH_MERR_2"/>
    <property type="match status" value="1"/>
</dbReference>
<dbReference type="Gene3D" id="1.10.1660.10">
    <property type="match status" value="1"/>
</dbReference>
<proteinExistence type="predicted"/>
<protein>
    <submittedName>
        <fullName evidence="6">MerR family transcriptional regulator</fullName>
    </submittedName>
</protein>
<dbReference type="InterPro" id="IPR009061">
    <property type="entry name" value="DNA-bd_dom_put_sf"/>
</dbReference>
<evidence type="ECO:0000313" key="7">
    <source>
        <dbReference type="Proteomes" id="UP001607069"/>
    </source>
</evidence>
<accession>A0ABW7HWD9</accession>
<dbReference type="RefSeq" id="WP_279952271.1">
    <property type="nucleotide sequence ID" value="NZ_BAABEN010000045.1"/>
</dbReference>
<dbReference type="InterPro" id="IPR000551">
    <property type="entry name" value="MerR-type_HTH_dom"/>
</dbReference>
<evidence type="ECO:0000256" key="2">
    <source>
        <dbReference type="ARBA" id="ARBA00023015"/>
    </source>
</evidence>
<keyword evidence="7" id="KW-1185">Reference proteome</keyword>
<evidence type="ECO:0000259" key="5">
    <source>
        <dbReference type="PROSITE" id="PS50937"/>
    </source>
</evidence>
<reference evidence="6 7" key="1">
    <citation type="submission" date="2024-10" db="EMBL/GenBank/DDBJ databases">
        <authorList>
            <person name="Cho J.-C."/>
        </authorList>
    </citation>
    <scope>NUCLEOTIDE SEQUENCE [LARGE SCALE GENOMIC DNA]</scope>
    <source>
        <strain evidence="6 7">KCTC29696</strain>
    </source>
</reference>
<gene>
    <name evidence="6" type="ORF">ACG5V6_18590</name>
</gene>
<evidence type="ECO:0000256" key="1">
    <source>
        <dbReference type="ARBA" id="ARBA00022491"/>
    </source>
</evidence>
<feature type="domain" description="HTH merR-type" evidence="5">
    <location>
        <begin position="1"/>
        <end position="68"/>
    </location>
</feature>
<dbReference type="PANTHER" id="PTHR30204">
    <property type="entry name" value="REDOX-CYCLING DRUG-SENSING TRANSCRIPTIONAL ACTIVATOR SOXR"/>
    <property type="match status" value="1"/>
</dbReference>
<keyword evidence="3" id="KW-0238">DNA-binding</keyword>
<comment type="caution">
    <text evidence="6">The sequence shown here is derived from an EMBL/GenBank/DDBJ whole genome shotgun (WGS) entry which is preliminary data.</text>
</comment>
<organism evidence="6 7">
    <name type="scientific">Streptomyces chitinivorans</name>
    <dbReference type="NCBI Taxonomy" id="1257027"/>
    <lineage>
        <taxon>Bacteria</taxon>
        <taxon>Bacillati</taxon>
        <taxon>Actinomycetota</taxon>
        <taxon>Actinomycetes</taxon>
        <taxon>Kitasatosporales</taxon>
        <taxon>Streptomycetaceae</taxon>
        <taxon>Streptomyces</taxon>
    </lineage>
</organism>
<evidence type="ECO:0000256" key="3">
    <source>
        <dbReference type="ARBA" id="ARBA00023125"/>
    </source>
</evidence>
<dbReference type="PRINTS" id="PR00040">
    <property type="entry name" value="HTHMERR"/>
</dbReference>
<name>A0ABW7HWD9_9ACTN</name>
<evidence type="ECO:0000256" key="4">
    <source>
        <dbReference type="ARBA" id="ARBA00023163"/>
    </source>
</evidence>
<keyword evidence="1" id="KW-0678">Repressor</keyword>
<dbReference type="InterPro" id="IPR047057">
    <property type="entry name" value="MerR_fam"/>
</dbReference>
<dbReference type="SUPFAM" id="SSF46955">
    <property type="entry name" value="Putative DNA-binding domain"/>
    <property type="match status" value="1"/>
</dbReference>
<keyword evidence="2" id="KW-0805">Transcription regulation</keyword>
<sequence length="146" mass="16621">MQIGELSERTGASRRSIRYYEQKGLLRSHRTAKGWREYDEEAVNRVLNVRELLASGLTVEDILRVEPCLSMEMADFMSCSDADHAISMYEERLAVIDEKAALLRRHREELVRRIALLRTRSGADGFEEVLRKARGTGRGTGPGQRA</sequence>
<dbReference type="Pfam" id="PF13411">
    <property type="entry name" value="MerR_1"/>
    <property type="match status" value="1"/>
</dbReference>
<dbReference type="EMBL" id="JBIHMK010000074">
    <property type="protein sequence ID" value="MFH0250208.1"/>
    <property type="molecule type" value="Genomic_DNA"/>
</dbReference>
<dbReference type="PANTHER" id="PTHR30204:SF69">
    <property type="entry name" value="MERR-FAMILY TRANSCRIPTIONAL REGULATOR"/>
    <property type="match status" value="1"/>
</dbReference>
<dbReference type="Proteomes" id="UP001607069">
    <property type="component" value="Unassembled WGS sequence"/>
</dbReference>
<evidence type="ECO:0000313" key="6">
    <source>
        <dbReference type="EMBL" id="MFH0250208.1"/>
    </source>
</evidence>
<dbReference type="SMART" id="SM00422">
    <property type="entry name" value="HTH_MERR"/>
    <property type="match status" value="1"/>
</dbReference>